<protein>
    <submittedName>
        <fullName evidence="1">Uncharacterized protein</fullName>
    </submittedName>
</protein>
<keyword evidence="2" id="KW-1185">Reference proteome</keyword>
<reference evidence="1 2" key="1">
    <citation type="submission" date="2018-03" db="EMBL/GenBank/DDBJ databases">
        <title>Genomic Encyclopedia of Archaeal and Bacterial Type Strains, Phase II (KMG-II): from individual species to whole genera.</title>
        <authorList>
            <person name="Goeker M."/>
        </authorList>
    </citation>
    <scope>NUCLEOTIDE SEQUENCE [LARGE SCALE GENOMIC DNA]</scope>
    <source>
        <strain evidence="1 2">DSM 100214</strain>
    </source>
</reference>
<name>A0A2V3PLH4_9BACT</name>
<accession>A0A2V3PLH4</accession>
<dbReference type="Proteomes" id="UP000247973">
    <property type="component" value="Unassembled WGS sequence"/>
</dbReference>
<comment type="caution">
    <text evidence="1">The sequence shown here is derived from an EMBL/GenBank/DDBJ whole genome shotgun (WGS) entry which is preliminary data.</text>
</comment>
<organism evidence="1 2">
    <name type="scientific">Dysgonomonas alginatilytica</name>
    <dbReference type="NCBI Taxonomy" id="1605892"/>
    <lineage>
        <taxon>Bacteria</taxon>
        <taxon>Pseudomonadati</taxon>
        <taxon>Bacteroidota</taxon>
        <taxon>Bacteroidia</taxon>
        <taxon>Bacteroidales</taxon>
        <taxon>Dysgonomonadaceae</taxon>
        <taxon>Dysgonomonas</taxon>
    </lineage>
</organism>
<proteinExistence type="predicted"/>
<evidence type="ECO:0000313" key="2">
    <source>
        <dbReference type="Proteomes" id="UP000247973"/>
    </source>
</evidence>
<dbReference type="EMBL" id="QICL01000018">
    <property type="protein sequence ID" value="PXV62685.1"/>
    <property type="molecule type" value="Genomic_DNA"/>
</dbReference>
<evidence type="ECO:0000313" key="1">
    <source>
        <dbReference type="EMBL" id="PXV62685.1"/>
    </source>
</evidence>
<dbReference type="AlphaFoldDB" id="A0A2V3PLH4"/>
<sequence length="52" mass="6430">MTIEELLWNAKFEQDEQCVNDSYSYTEEWAIERYYEDKELFERFGEFFKTAG</sequence>
<gene>
    <name evidence="1" type="ORF">CLV62_11874</name>
</gene>
<dbReference type="RefSeq" id="WP_170120059.1">
    <property type="nucleotide sequence ID" value="NZ_QICL01000018.1"/>
</dbReference>